<dbReference type="RefSeq" id="WP_094577061.1">
    <property type="nucleotide sequence ID" value="NZ_JBHEEL010000001.1"/>
</dbReference>
<name>A0A256FIK0_9HYPH</name>
<sequence>MKKVIKLASLKADVTLEADGEWIPVKNWPGIGDLPGLGFKVRSTNYPEYLTAKNNLQIQIAQKHGNDHAPHDELNAADGELATDHLLLDWRGLDEKYSRETALALLTSPEGRIFRNMVYWCAGQVGKRQVEFLETAEKN</sequence>
<dbReference type="OrthoDB" id="8394026at2"/>
<dbReference type="EMBL" id="NNRK01000026">
    <property type="protein sequence ID" value="OYR14281.1"/>
    <property type="molecule type" value="Genomic_DNA"/>
</dbReference>
<gene>
    <name evidence="1" type="ORF">CEV32_0279</name>
</gene>
<evidence type="ECO:0000313" key="2">
    <source>
        <dbReference type="Proteomes" id="UP000216345"/>
    </source>
</evidence>
<proteinExistence type="predicted"/>
<protein>
    <submittedName>
        <fullName evidence="1">Uncharacterized protein</fullName>
    </submittedName>
</protein>
<keyword evidence="2" id="KW-1185">Reference proteome</keyword>
<dbReference type="Proteomes" id="UP000216345">
    <property type="component" value="Unassembled WGS sequence"/>
</dbReference>
<organism evidence="1 2">
    <name type="scientific">Brucella rhizosphaerae</name>
    <dbReference type="NCBI Taxonomy" id="571254"/>
    <lineage>
        <taxon>Bacteria</taxon>
        <taxon>Pseudomonadati</taxon>
        <taxon>Pseudomonadota</taxon>
        <taxon>Alphaproteobacteria</taxon>
        <taxon>Hyphomicrobiales</taxon>
        <taxon>Brucellaceae</taxon>
        <taxon>Brucella/Ochrobactrum group</taxon>
        <taxon>Brucella</taxon>
    </lineage>
</organism>
<dbReference type="AlphaFoldDB" id="A0A256FIK0"/>
<reference evidence="1 2" key="1">
    <citation type="submission" date="2017-07" db="EMBL/GenBank/DDBJ databases">
        <title>Phylogenetic study on the rhizospheric bacterium Ochrobactrum sp. A44.</title>
        <authorList>
            <person name="Krzyzanowska D.M."/>
            <person name="Ossowicki A."/>
            <person name="Rajewska M."/>
            <person name="Maciag T."/>
            <person name="Kaczynski Z."/>
            <person name="Czerwicka M."/>
            <person name="Jafra S."/>
        </authorList>
    </citation>
    <scope>NUCLEOTIDE SEQUENCE [LARGE SCALE GENOMIC DNA]</scope>
    <source>
        <strain evidence="1 2">PR17</strain>
    </source>
</reference>
<comment type="caution">
    <text evidence="1">The sequence shown here is derived from an EMBL/GenBank/DDBJ whole genome shotgun (WGS) entry which is preliminary data.</text>
</comment>
<evidence type="ECO:0000313" key="1">
    <source>
        <dbReference type="EMBL" id="OYR14281.1"/>
    </source>
</evidence>
<accession>A0A256FIK0</accession>